<dbReference type="GO" id="GO:0030655">
    <property type="term" value="P:beta-lactam antibiotic catabolic process"/>
    <property type="evidence" value="ECO:0007669"/>
    <property type="project" value="InterPro"/>
</dbReference>
<dbReference type="PANTHER" id="PTHR35333:SF3">
    <property type="entry name" value="BETA-LACTAMASE-TYPE TRANSPEPTIDASE FOLD CONTAINING PROTEIN"/>
    <property type="match status" value="1"/>
</dbReference>
<reference evidence="2 3" key="1">
    <citation type="journal article" date="2017" name="Infect. Genet. Evol.">
        <title>The new phylogeny of the genus Mycobacterium: The old and the news.</title>
        <authorList>
            <person name="Tortoli E."/>
            <person name="Fedrizzi T."/>
            <person name="Meehan C.J."/>
            <person name="Trovato A."/>
            <person name="Grottola A."/>
            <person name="Giacobazzi E."/>
            <person name="Serpini G.F."/>
            <person name="Tagliazucchi S."/>
            <person name="Fabio A."/>
            <person name="Bettua C."/>
            <person name="Bertorelli R."/>
            <person name="Frascaro F."/>
            <person name="De Sanctis V."/>
            <person name="Pecorari M."/>
            <person name="Jousson O."/>
            <person name="Segata N."/>
            <person name="Cirillo D.M."/>
        </authorList>
    </citation>
    <scope>NUCLEOTIDE SEQUENCE [LARGE SCALE GENOMIC DNA]</scope>
    <source>
        <strain evidence="2 3">CIP1034565</strain>
    </source>
</reference>
<dbReference type="GO" id="GO:0008800">
    <property type="term" value="F:beta-lactamase activity"/>
    <property type="evidence" value="ECO:0007669"/>
    <property type="project" value="InterPro"/>
</dbReference>
<gene>
    <name evidence="2" type="ORF">CQY22_012260</name>
</gene>
<dbReference type="PROSITE" id="PS51257">
    <property type="entry name" value="PROKAR_LIPOPROTEIN"/>
    <property type="match status" value="1"/>
</dbReference>
<keyword evidence="1" id="KW-0732">Signal</keyword>
<dbReference type="Gene3D" id="3.40.710.10">
    <property type="entry name" value="DD-peptidase/beta-lactamase superfamily"/>
    <property type="match status" value="1"/>
</dbReference>
<dbReference type="InterPro" id="IPR012338">
    <property type="entry name" value="Beta-lactam/transpept-like"/>
</dbReference>
<dbReference type="PANTHER" id="PTHR35333">
    <property type="entry name" value="BETA-LACTAMASE"/>
    <property type="match status" value="1"/>
</dbReference>
<dbReference type="Proteomes" id="UP000230551">
    <property type="component" value="Unassembled WGS sequence"/>
</dbReference>
<dbReference type="STRING" id="85968.GCA_900073015_00410"/>
<dbReference type="RefSeq" id="WP_090585376.1">
    <property type="nucleotide sequence ID" value="NZ_CP104302.1"/>
</dbReference>
<name>A0A2G5P8S3_9MYCO</name>
<dbReference type="EMBL" id="PDCN02000015">
    <property type="protein sequence ID" value="PIB74657.1"/>
    <property type="molecule type" value="Genomic_DNA"/>
</dbReference>
<comment type="caution">
    <text evidence="2">The sequence shown here is derived from an EMBL/GenBank/DDBJ whole genome shotgun (WGS) entry which is preliminary data.</text>
</comment>
<dbReference type="SUPFAM" id="SSF56601">
    <property type="entry name" value="beta-lactamase/transpeptidase-like"/>
    <property type="match status" value="1"/>
</dbReference>
<evidence type="ECO:0000313" key="2">
    <source>
        <dbReference type="EMBL" id="PIB74657.1"/>
    </source>
</evidence>
<feature type="signal peptide" evidence="1">
    <location>
        <begin position="1"/>
        <end position="30"/>
    </location>
</feature>
<proteinExistence type="predicted"/>
<sequence>MLRRTATARRMTSVTSALLVAILTAGSTSACEARVYAEPASAGQDLAAPQAPLPNLSLLPPTAALEGLPSRAQDAVAQAADQGAQVTVLVLDRTTGQQVAAGSPRALATASVAKLFIADDLLQRDPALDGDDLAKLRQMLRSSDDNAAEEFWNRNGGDQIIGRVAARYGLGSTFGPPNGRWWNTLTTAGDLVRYYDMLLRGAGGLSRERGDIIIGALARSTPNGLDGYPQRFGVPDGLYGEQVAVKQGWMCCIGADWMHLSTGVVGADRRYVVVVYSLQAGDDFAARETVTDVVKTMFPGGKI</sequence>
<dbReference type="AlphaFoldDB" id="A0A2G5P8S3"/>
<dbReference type="InterPro" id="IPR000871">
    <property type="entry name" value="Beta-lactam_class-A"/>
</dbReference>
<dbReference type="OrthoDB" id="4981298at2"/>
<dbReference type="GO" id="GO:0046677">
    <property type="term" value="P:response to antibiotic"/>
    <property type="evidence" value="ECO:0007669"/>
    <property type="project" value="InterPro"/>
</dbReference>
<evidence type="ECO:0008006" key="4">
    <source>
        <dbReference type="Google" id="ProtNLM"/>
    </source>
</evidence>
<protein>
    <recommendedName>
        <fullName evidence="4">LppW family protein</fullName>
    </recommendedName>
</protein>
<evidence type="ECO:0000313" key="3">
    <source>
        <dbReference type="Proteomes" id="UP000230551"/>
    </source>
</evidence>
<organism evidence="2 3">
    <name type="scientific">Mycolicibacterium brumae</name>
    <dbReference type="NCBI Taxonomy" id="85968"/>
    <lineage>
        <taxon>Bacteria</taxon>
        <taxon>Bacillati</taxon>
        <taxon>Actinomycetota</taxon>
        <taxon>Actinomycetes</taxon>
        <taxon>Mycobacteriales</taxon>
        <taxon>Mycobacteriaceae</taxon>
        <taxon>Mycolicibacterium</taxon>
    </lineage>
</organism>
<feature type="chain" id="PRO_5013599637" description="LppW family protein" evidence="1">
    <location>
        <begin position="31"/>
        <end position="303"/>
    </location>
</feature>
<evidence type="ECO:0000256" key="1">
    <source>
        <dbReference type="SAM" id="SignalP"/>
    </source>
</evidence>
<keyword evidence="3" id="KW-1185">Reference proteome</keyword>
<accession>A0A2G5P8S3</accession>